<sequence length="143" mass="16295">MIRHLKVEPPIDLGSIFFVKKKKILVLDDKHFSRVCSAILEREGFFPETPEYEKISDTLHRWQEFGLVVASYPIAESFVEKIQESGTPVLVLSDFVNREVVEILKQFEVARCLIKPLDFEYFIGLVGEMLHGEVSKQGGLGLA</sequence>
<dbReference type="EMBL" id="CP092109">
    <property type="protein sequence ID" value="UWZ79636.1"/>
    <property type="molecule type" value="Genomic_DNA"/>
</dbReference>
<dbReference type="SUPFAM" id="SSF52172">
    <property type="entry name" value="CheY-like"/>
    <property type="match status" value="1"/>
</dbReference>
<reference evidence="1" key="1">
    <citation type="journal article" date="2022" name="Environ. Microbiol.">
        <title>Geoalkalibacter halelectricus SAP #1 sp. nov. possessing extracellular electron transfer and mineral#reducing capabilities from a haloalkaline environment.</title>
        <authorList>
            <person name="Yadav S."/>
            <person name="Singh R."/>
            <person name="Sundharam S.S."/>
            <person name="Chaudhary S."/>
            <person name="Krishnamurthi S."/>
            <person name="Patil S.A."/>
        </authorList>
    </citation>
    <scope>NUCLEOTIDE SEQUENCE</scope>
    <source>
        <strain evidence="1">SAP-1</strain>
    </source>
</reference>
<evidence type="ECO:0000313" key="2">
    <source>
        <dbReference type="Proteomes" id="UP001060414"/>
    </source>
</evidence>
<name>A0ABY5ZKH2_9BACT</name>
<dbReference type="Gene3D" id="3.40.50.2300">
    <property type="match status" value="1"/>
</dbReference>
<accession>A0ABY5ZKH2</accession>
<keyword evidence="2" id="KW-1185">Reference proteome</keyword>
<dbReference type="InterPro" id="IPR011006">
    <property type="entry name" value="CheY-like_superfamily"/>
</dbReference>
<organism evidence="1 2">
    <name type="scientific">Geoalkalibacter halelectricus</name>
    <dbReference type="NCBI Taxonomy" id="2847045"/>
    <lineage>
        <taxon>Bacteria</taxon>
        <taxon>Pseudomonadati</taxon>
        <taxon>Thermodesulfobacteriota</taxon>
        <taxon>Desulfuromonadia</taxon>
        <taxon>Desulfuromonadales</taxon>
        <taxon>Geoalkalibacteraceae</taxon>
        <taxon>Geoalkalibacter</taxon>
    </lineage>
</organism>
<proteinExistence type="predicted"/>
<evidence type="ECO:0000313" key="1">
    <source>
        <dbReference type="EMBL" id="UWZ79636.1"/>
    </source>
</evidence>
<gene>
    <name evidence="1" type="ORF">L9S41_18435</name>
</gene>
<dbReference type="Proteomes" id="UP001060414">
    <property type="component" value="Chromosome"/>
</dbReference>
<protein>
    <submittedName>
        <fullName evidence="1">Response regulator</fullName>
    </submittedName>
</protein>
<dbReference type="RefSeq" id="WP_260747988.1">
    <property type="nucleotide sequence ID" value="NZ_CP092109.1"/>
</dbReference>